<dbReference type="SUPFAM" id="SSF88723">
    <property type="entry name" value="PIN domain-like"/>
    <property type="match status" value="1"/>
</dbReference>
<protein>
    <recommendedName>
        <fullName evidence="8">Ribonuclease VapC</fullName>
        <shortName evidence="8">RNase VapC</shortName>
        <ecNumber evidence="8">3.1.-.-</ecNumber>
    </recommendedName>
    <alternativeName>
        <fullName evidence="8">Toxin VapC</fullName>
    </alternativeName>
</protein>
<dbReference type="PANTHER" id="PTHR33653">
    <property type="entry name" value="RIBONUCLEASE VAPC2"/>
    <property type="match status" value="1"/>
</dbReference>
<evidence type="ECO:0000313" key="11">
    <source>
        <dbReference type="Proteomes" id="UP000618591"/>
    </source>
</evidence>
<feature type="binding site" evidence="8">
    <location>
        <position position="6"/>
    </location>
    <ligand>
        <name>Mg(2+)</name>
        <dbReference type="ChEBI" id="CHEBI:18420"/>
    </ligand>
</feature>
<proteinExistence type="inferred from homology"/>
<dbReference type="InterPro" id="IPR022907">
    <property type="entry name" value="VapC_family"/>
</dbReference>
<evidence type="ECO:0000256" key="5">
    <source>
        <dbReference type="ARBA" id="ARBA00022801"/>
    </source>
</evidence>
<keyword evidence="5 8" id="KW-0378">Hydrolase</keyword>
<comment type="similarity">
    <text evidence="7 8">Belongs to the PINc/VapC protein family.</text>
</comment>
<dbReference type="InterPro" id="IPR029060">
    <property type="entry name" value="PIN-like_dom_sf"/>
</dbReference>
<dbReference type="InterPro" id="IPR050556">
    <property type="entry name" value="Type_II_TA_system_RNase"/>
</dbReference>
<comment type="caution">
    <text evidence="10">The sequence shown here is derived from an EMBL/GenBank/DDBJ whole genome shotgun (WGS) entry which is preliminary data.</text>
</comment>
<keyword evidence="2 8" id="KW-1277">Toxin-antitoxin system</keyword>
<dbReference type="Pfam" id="PF01850">
    <property type="entry name" value="PIN"/>
    <property type="match status" value="1"/>
</dbReference>
<keyword evidence="8" id="KW-0800">Toxin</keyword>
<evidence type="ECO:0000256" key="2">
    <source>
        <dbReference type="ARBA" id="ARBA00022649"/>
    </source>
</evidence>
<evidence type="ECO:0000256" key="1">
    <source>
        <dbReference type="ARBA" id="ARBA00001946"/>
    </source>
</evidence>
<feature type="binding site" evidence="8">
    <location>
        <position position="95"/>
    </location>
    <ligand>
        <name>Mg(2+)</name>
        <dbReference type="ChEBI" id="CHEBI:18420"/>
    </ligand>
</feature>
<sequence>MMHLIDTNVAIYLRDLDDEILDRVRSLPTMPKMSLLSWVELESGVAAQPELADQRRIRLDRLLARFTIIDLDPPIVDAYRTIIAATGFSRRRIIDRLIAATAIVHGLTLITINGSDFAGIPNLKLEIWPAPSAQ</sequence>
<evidence type="ECO:0000256" key="6">
    <source>
        <dbReference type="ARBA" id="ARBA00022842"/>
    </source>
</evidence>
<comment type="function">
    <text evidence="8">Toxic component of a toxin-antitoxin (TA) system. An RNase.</text>
</comment>
<organism evidence="10 11">
    <name type="scientific">Sphingomonas psychrolutea</name>
    <dbReference type="NCBI Taxonomy" id="1259676"/>
    <lineage>
        <taxon>Bacteria</taxon>
        <taxon>Pseudomonadati</taxon>
        <taxon>Pseudomonadota</taxon>
        <taxon>Alphaproteobacteria</taxon>
        <taxon>Sphingomonadales</taxon>
        <taxon>Sphingomonadaceae</taxon>
        <taxon>Sphingomonas</taxon>
    </lineage>
</organism>
<keyword evidence="11" id="KW-1185">Reference proteome</keyword>
<accession>A0ABQ1H4F4</accession>
<feature type="domain" description="PIN" evidence="9">
    <location>
        <begin position="4"/>
        <end position="120"/>
    </location>
</feature>
<evidence type="ECO:0000259" key="9">
    <source>
        <dbReference type="Pfam" id="PF01850"/>
    </source>
</evidence>
<dbReference type="InterPro" id="IPR002716">
    <property type="entry name" value="PIN_dom"/>
</dbReference>
<gene>
    <name evidence="8 10" type="primary">vapC</name>
    <name evidence="10" type="ORF">GCM10011395_30840</name>
</gene>
<keyword evidence="6 8" id="KW-0460">Magnesium</keyword>
<dbReference type="EC" id="3.1.-.-" evidence="8"/>
<dbReference type="HAMAP" id="MF_00265">
    <property type="entry name" value="VapC_Nob1"/>
    <property type="match status" value="1"/>
</dbReference>
<comment type="cofactor">
    <cofactor evidence="1 8">
        <name>Mg(2+)</name>
        <dbReference type="ChEBI" id="CHEBI:18420"/>
    </cofactor>
</comment>
<evidence type="ECO:0000256" key="3">
    <source>
        <dbReference type="ARBA" id="ARBA00022722"/>
    </source>
</evidence>
<dbReference type="EMBL" id="BMDW01000023">
    <property type="protein sequence ID" value="GGA58384.1"/>
    <property type="molecule type" value="Genomic_DNA"/>
</dbReference>
<keyword evidence="4 8" id="KW-0479">Metal-binding</keyword>
<evidence type="ECO:0000256" key="7">
    <source>
        <dbReference type="ARBA" id="ARBA00038093"/>
    </source>
</evidence>
<evidence type="ECO:0000256" key="8">
    <source>
        <dbReference type="HAMAP-Rule" id="MF_00265"/>
    </source>
</evidence>
<evidence type="ECO:0000256" key="4">
    <source>
        <dbReference type="ARBA" id="ARBA00022723"/>
    </source>
</evidence>
<dbReference type="Gene3D" id="3.40.50.1010">
    <property type="entry name" value="5'-nuclease"/>
    <property type="match status" value="1"/>
</dbReference>
<evidence type="ECO:0000313" key="10">
    <source>
        <dbReference type="EMBL" id="GGA58384.1"/>
    </source>
</evidence>
<name>A0ABQ1H4F4_9SPHN</name>
<keyword evidence="3 8" id="KW-0540">Nuclease</keyword>
<dbReference type="Proteomes" id="UP000618591">
    <property type="component" value="Unassembled WGS sequence"/>
</dbReference>
<dbReference type="PANTHER" id="PTHR33653:SF1">
    <property type="entry name" value="RIBONUCLEASE VAPC2"/>
    <property type="match status" value="1"/>
</dbReference>
<reference evidence="11" key="1">
    <citation type="journal article" date="2019" name="Int. J. Syst. Evol. Microbiol.">
        <title>The Global Catalogue of Microorganisms (GCM) 10K type strain sequencing project: providing services to taxonomists for standard genome sequencing and annotation.</title>
        <authorList>
            <consortium name="The Broad Institute Genomics Platform"/>
            <consortium name="The Broad Institute Genome Sequencing Center for Infectious Disease"/>
            <person name="Wu L."/>
            <person name="Ma J."/>
        </authorList>
    </citation>
    <scope>NUCLEOTIDE SEQUENCE [LARGE SCALE GENOMIC DNA]</scope>
    <source>
        <strain evidence="11">CGMCC 1.10106</strain>
    </source>
</reference>